<evidence type="ECO:0000259" key="2">
    <source>
        <dbReference type="PROSITE" id="PS50011"/>
    </source>
</evidence>
<dbReference type="InterPro" id="IPR000719">
    <property type="entry name" value="Prot_kinase_dom"/>
</dbReference>
<accession>A0A383V9N2</accession>
<name>A0A383V9N2_TETOB</name>
<dbReference type="PANTHER" id="PTHR44167">
    <property type="entry name" value="OVARIAN-SPECIFIC SERINE/THREONINE-PROTEIN KINASE LOK-RELATED"/>
    <property type="match status" value="1"/>
</dbReference>
<evidence type="ECO:0000256" key="1">
    <source>
        <dbReference type="SAM" id="MobiDB-lite"/>
    </source>
</evidence>
<feature type="region of interest" description="Disordered" evidence="1">
    <location>
        <begin position="506"/>
        <end position="526"/>
    </location>
</feature>
<evidence type="ECO:0000313" key="3">
    <source>
        <dbReference type="EMBL" id="SZX62278.1"/>
    </source>
</evidence>
<dbReference type="GO" id="GO:0005524">
    <property type="term" value="F:ATP binding"/>
    <property type="evidence" value="ECO:0007669"/>
    <property type="project" value="InterPro"/>
</dbReference>
<dbReference type="SMART" id="SM00220">
    <property type="entry name" value="S_TKc"/>
    <property type="match status" value="1"/>
</dbReference>
<dbReference type="GO" id="GO:0004674">
    <property type="term" value="F:protein serine/threonine kinase activity"/>
    <property type="evidence" value="ECO:0007669"/>
    <property type="project" value="TreeGrafter"/>
</dbReference>
<dbReference type="Pfam" id="PF00069">
    <property type="entry name" value="Pkinase"/>
    <property type="match status" value="1"/>
</dbReference>
<dbReference type="InterPro" id="IPR011009">
    <property type="entry name" value="Kinase-like_dom_sf"/>
</dbReference>
<dbReference type="AlphaFoldDB" id="A0A383V9N2"/>
<dbReference type="Gene3D" id="1.10.510.10">
    <property type="entry name" value="Transferase(Phosphotransferase) domain 1"/>
    <property type="match status" value="2"/>
</dbReference>
<dbReference type="Proteomes" id="UP000256970">
    <property type="component" value="Unassembled WGS sequence"/>
</dbReference>
<dbReference type="PROSITE" id="PS00108">
    <property type="entry name" value="PROTEIN_KINASE_ST"/>
    <property type="match status" value="1"/>
</dbReference>
<feature type="domain" description="Protein kinase" evidence="2">
    <location>
        <begin position="175"/>
        <end position="628"/>
    </location>
</feature>
<proteinExistence type="predicted"/>
<evidence type="ECO:0000313" key="4">
    <source>
        <dbReference type="Proteomes" id="UP000256970"/>
    </source>
</evidence>
<sequence>MLFQVVEKGNGYKVLEVPATGAQPKKYFAKFKCGLVHWTPFRLTQQQAMDEGQLVSDQIAERHQQDAAVSRRAGRVSDPHDIPCMPMGSMLQQAPLMATALWCLPGSRQYHGLQVQQGQSASIDGNGVPPAAAALEQLRLRVGAGEGPAVASASLTGSLVLLGTHYHGGLPGRCIQLGRSLGSGGFADVFQGTVVPMNGLQLTNAQQYQRLMAAAAAEAARPDNRLVAVKVFRSSRAGIPSEALQKCVAHELEALRLLRYKHEAVQLLAEGEPVLPPASAAAAAADSMPSLGSSQRKRKFGKGASSLQLPYCAVLELCCGSLKDTLRSRPYHELEALDVTEQLVELLDYCQSGKLGCIIVHRDLKPANILLRADGSAAVADFGACCIIKLPAAGAAQAAAAPAAAAPAPAPADAEGGQQQLLLPAAAAPPVWPDPGIVATAAAAPIHTVIGTPFYLAPEVYGAGAAVAAPPGGKAAAATEAAAAAATEAAAAAATEAAAAAAATAAHARGDQGSDSDGSTSGSSRRSYDASVDVFALGVVVVEMLLGSLHGLFEDGPPKSLAQVQQWEQRLEALVDGELLPPEGVVLSAAALQFIGCCCGVGKERVAAAARGEPKRLTPAQLKETAWLQQYS</sequence>
<keyword evidence="4" id="KW-1185">Reference proteome</keyword>
<dbReference type="GO" id="GO:0044773">
    <property type="term" value="P:mitotic DNA damage checkpoint signaling"/>
    <property type="evidence" value="ECO:0007669"/>
    <property type="project" value="TreeGrafter"/>
</dbReference>
<gene>
    <name evidence="3" type="ORF">BQ4739_LOCUS2876</name>
</gene>
<dbReference type="GO" id="GO:0005634">
    <property type="term" value="C:nucleus"/>
    <property type="evidence" value="ECO:0007669"/>
    <property type="project" value="TreeGrafter"/>
</dbReference>
<dbReference type="PROSITE" id="PS50011">
    <property type="entry name" value="PROTEIN_KINASE_DOM"/>
    <property type="match status" value="1"/>
</dbReference>
<dbReference type="EMBL" id="FNXT01000216">
    <property type="protein sequence ID" value="SZX62278.1"/>
    <property type="molecule type" value="Genomic_DNA"/>
</dbReference>
<dbReference type="SUPFAM" id="SSF56112">
    <property type="entry name" value="Protein kinase-like (PK-like)"/>
    <property type="match status" value="1"/>
</dbReference>
<protein>
    <recommendedName>
        <fullName evidence="2">Protein kinase domain-containing protein</fullName>
    </recommendedName>
</protein>
<dbReference type="PANTHER" id="PTHR44167:SF24">
    <property type="entry name" value="SERINE_THREONINE-PROTEIN KINASE CHK2"/>
    <property type="match status" value="1"/>
</dbReference>
<reference evidence="3 4" key="1">
    <citation type="submission" date="2016-10" db="EMBL/GenBank/DDBJ databases">
        <authorList>
            <person name="Cai Z."/>
        </authorList>
    </citation>
    <scope>NUCLEOTIDE SEQUENCE [LARGE SCALE GENOMIC DNA]</scope>
</reference>
<organism evidence="3 4">
    <name type="scientific">Tetradesmus obliquus</name>
    <name type="common">Green alga</name>
    <name type="synonym">Acutodesmus obliquus</name>
    <dbReference type="NCBI Taxonomy" id="3088"/>
    <lineage>
        <taxon>Eukaryota</taxon>
        <taxon>Viridiplantae</taxon>
        <taxon>Chlorophyta</taxon>
        <taxon>core chlorophytes</taxon>
        <taxon>Chlorophyceae</taxon>
        <taxon>CS clade</taxon>
        <taxon>Sphaeropleales</taxon>
        <taxon>Scenedesmaceae</taxon>
        <taxon>Tetradesmus</taxon>
    </lineage>
</organism>
<dbReference type="InterPro" id="IPR008271">
    <property type="entry name" value="Ser/Thr_kinase_AS"/>
</dbReference>